<comment type="caution">
    <text evidence="4">The sequence shown here is derived from an EMBL/GenBank/DDBJ whole genome shotgun (WGS) entry which is preliminary data.</text>
</comment>
<dbReference type="Proteomes" id="UP001500218">
    <property type="component" value="Unassembled WGS sequence"/>
</dbReference>
<dbReference type="Gene3D" id="2.30.110.10">
    <property type="entry name" value="Electron Transport, Fmn-binding Protein, Chain A"/>
    <property type="match status" value="1"/>
</dbReference>
<evidence type="ECO:0000259" key="3">
    <source>
        <dbReference type="Pfam" id="PF01243"/>
    </source>
</evidence>
<keyword evidence="1" id="KW-0560">Oxidoreductase</keyword>
<evidence type="ECO:0000313" key="5">
    <source>
        <dbReference type="Proteomes" id="UP001500218"/>
    </source>
</evidence>
<gene>
    <name evidence="4" type="ORF">GCM10009682_62820</name>
</gene>
<dbReference type="InterPro" id="IPR012349">
    <property type="entry name" value="Split_barrel_FMN-bd"/>
</dbReference>
<feature type="domain" description="Pyridoxamine 5'-phosphate oxidase N-terminal" evidence="3">
    <location>
        <begin position="4"/>
        <end position="98"/>
    </location>
</feature>
<reference evidence="4 5" key="1">
    <citation type="journal article" date="2019" name="Int. J. Syst. Evol. Microbiol.">
        <title>The Global Catalogue of Microorganisms (GCM) 10K type strain sequencing project: providing services to taxonomists for standard genome sequencing and annotation.</title>
        <authorList>
            <consortium name="The Broad Institute Genomics Platform"/>
            <consortium name="The Broad Institute Genome Sequencing Center for Infectious Disease"/>
            <person name="Wu L."/>
            <person name="Ma J."/>
        </authorList>
    </citation>
    <scope>NUCLEOTIDE SEQUENCE [LARGE SCALE GENOMIC DNA]</scope>
    <source>
        <strain evidence="4 5">JCM 13250</strain>
    </source>
</reference>
<evidence type="ECO:0000256" key="2">
    <source>
        <dbReference type="SAM" id="MobiDB-lite"/>
    </source>
</evidence>
<dbReference type="Pfam" id="PF01243">
    <property type="entry name" value="PNPOx_N"/>
    <property type="match status" value="1"/>
</dbReference>
<protein>
    <recommendedName>
        <fullName evidence="3">Pyridoxamine 5'-phosphate oxidase N-terminal domain-containing protein</fullName>
    </recommendedName>
</protein>
<dbReference type="InterPro" id="IPR024031">
    <property type="entry name" value="MSMEG_5819/OxyR"/>
</dbReference>
<dbReference type="PANTHER" id="PTHR35176">
    <property type="entry name" value="HEME OXYGENASE HI_0854-RELATED"/>
    <property type="match status" value="1"/>
</dbReference>
<dbReference type="EMBL" id="BAAALT010000296">
    <property type="protein sequence ID" value="GAA1836187.1"/>
    <property type="molecule type" value="Genomic_DNA"/>
</dbReference>
<evidence type="ECO:0000256" key="1">
    <source>
        <dbReference type="ARBA" id="ARBA00023002"/>
    </source>
</evidence>
<keyword evidence="5" id="KW-1185">Reference proteome</keyword>
<dbReference type="PANTHER" id="PTHR35176:SF6">
    <property type="entry name" value="HEME OXYGENASE HI_0854-RELATED"/>
    <property type="match status" value="1"/>
</dbReference>
<dbReference type="InterPro" id="IPR052019">
    <property type="entry name" value="F420H2_bilvrd_red/Heme_oxyg"/>
</dbReference>
<dbReference type="RefSeq" id="WP_344140360.1">
    <property type="nucleotide sequence ID" value="NZ_BAAALT010000296.1"/>
</dbReference>
<dbReference type="InterPro" id="IPR011576">
    <property type="entry name" value="Pyridox_Oxase_N"/>
</dbReference>
<accession>A0ABN2MSM2</accession>
<dbReference type="NCBIfam" id="TIGR04023">
    <property type="entry name" value="PPOX_MSMEG_5819"/>
    <property type="match status" value="1"/>
</dbReference>
<feature type="region of interest" description="Disordered" evidence="2">
    <location>
        <begin position="121"/>
        <end position="153"/>
    </location>
</feature>
<sequence length="153" mass="16966">MAFTEEEIAYLRSQPLARIATVADDGQPDVVPVGFEFDGTDFYIGGIDPANTRRTRNVRAGNTKVALVVDDLASVRPWSPRYVRVYGTAEIVERQTRFGTAPILKITPKVSWSFNLNGEWHRDGGPPTPHRTVHRPAPSAMAQKETMNDGRSS</sequence>
<organism evidence="4 5">
    <name type="scientific">Luedemannella flava</name>
    <dbReference type="NCBI Taxonomy" id="349316"/>
    <lineage>
        <taxon>Bacteria</taxon>
        <taxon>Bacillati</taxon>
        <taxon>Actinomycetota</taxon>
        <taxon>Actinomycetes</taxon>
        <taxon>Micromonosporales</taxon>
        <taxon>Micromonosporaceae</taxon>
        <taxon>Luedemannella</taxon>
    </lineage>
</organism>
<dbReference type="SUPFAM" id="SSF50475">
    <property type="entry name" value="FMN-binding split barrel"/>
    <property type="match status" value="1"/>
</dbReference>
<proteinExistence type="predicted"/>
<evidence type="ECO:0000313" key="4">
    <source>
        <dbReference type="EMBL" id="GAA1836187.1"/>
    </source>
</evidence>
<name>A0ABN2MSM2_9ACTN</name>